<evidence type="ECO:0000256" key="2">
    <source>
        <dbReference type="ARBA" id="ARBA00006434"/>
    </source>
</evidence>
<dbReference type="OrthoDB" id="9803597at2"/>
<dbReference type="Proteomes" id="UP000008461">
    <property type="component" value="Chromosome"/>
</dbReference>
<dbReference type="GO" id="GO:0015293">
    <property type="term" value="F:symporter activity"/>
    <property type="evidence" value="ECO:0007669"/>
    <property type="project" value="TreeGrafter"/>
</dbReference>
<keyword evidence="8" id="KW-0406">Ion transport</keyword>
<feature type="transmembrane region" description="Helical" evidence="14">
    <location>
        <begin position="179"/>
        <end position="199"/>
    </location>
</feature>
<feature type="transmembrane region" description="Helical" evidence="14">
    <location>
        <begin position="458"/>
        <end position="477"/>
    </location>
</feature>
<keyword evidence="5 14" id="KW-0812">Transmembrane</keyword>
<feature type="transmembrane region" description="Helical" evidence="14">
    <location>
        <begin position="483"/>
        <end position="505"/>
    </location>
</feature>
<evidence type="ECO:0000256" key="11">
    <source>
        <dbReference type="ARBA" id="ARBA00023201"/>
    </source>
</evidence>
<evidence type="ECO:0000256" key="7">
    <source>
        <dbReference type="ARBA" id="ARBA00023053"/>
    </source>
</evidence>
<feature type="transmembrane region" description="Helical" evidence="14">
    <location>
        <begin position="271"/>
        <end position="298"/>
    </location>
</feature>
<comment type="catalytic activity">
    <reaction evidence="12">
        <text>iodide(out) + 2 Na(+)(out) = iodide(in) + 2 Na(+)(in)</text>
        <dbReference type="Rhea" id="RHEA:71207"/>
        <dbReference type="ChEBI" id="CHEBI:16382"/>
        <dbReference type="ChEBI" id="CHEBI:29101"/>
    </reaction>
</comment>
<keyword evidence="6 14" id="KW-1133">Transmembrane helix</keyword>
<evidence type="ECO:0000256" key="10">
    <source>
        <dbReference type="ARBA" id="ARBA00023180"/>
    </source>
</evidence>
<feature type="transmembrane region" description="Helical" evidence="14">
    <location>
        <begin position="117"/>
        <end position="136"/>
    </location>
</feature>
<dbReference type="GO" id="GO:0015075">
    <property type="term" value="F:monoatomic ion transmembrane transporter activity"/>
    <property type="evidence" value="ECO:0007669"/>
    <property type="project" value="UniProtKB-ARBA"/>
</dbReference>
<evidence type="ECO:0000256" key="9">
    <source>
        <dbReference type="ARBA" id="ARBA00023136"/>
    </source>
</evidence>
<dbReference type="PANTHER" id="PTHR42985">
    <property type="entry name" value="SODIUM-COUPLED MONOCARBOXYLATE TRANSPORTER"/>
    <property type="match status" value="1"/>
</dbReference>
<comment type="subcellular location">
    <subcellularLocation>
        <location evidence="1">Cell membrane</location>
        <topology evidence="1">Multi-pass membrane protein</topology>
    </subcellularLocation>
</comment>
<evidence type="ECO:0000256" key="5">
    <source>
        <dbReference type="ARBA" id="ARBA00022692"/>
    </source>
</evidence>
<dbReference type="EMBL" id="CP002691">
    <property type="protein sequence ID" value="AEE49517.1"/>
    <property type="molecule type" value="Genomic_DNA"/>
</dbReference>
<evidence type="ECO:0000256" key="3">
    <source>
        <dbReference type="ARBA" id="ARBA00022448"/>
    </source>
</evidence>
<evidence type="ECO:0000256" key="8">
    <source>
        <dbReference type="ARBA" id="ARBA00023065"/>
    </source>
</evidence>
<reference evidence="15 16" key="1">
    <citation type="journal article" date="2011" name="Stand. Genomic Sci.">
        <title>Complete genome sequence of Haliscomenobacter hydrossis type strain (O).</title>
        <authorList>
            <consortium name="US DOE Joint Genome Institute (JGI-PGF)"/>
            <person name="Daligault H."/>
            <person name="Lapidus A."/>
            <person name="Zeytun A."/>
            <person name="Nolan M."/>
            <person name="Lucas S."/>
            <person name="Del Rio T.G."/>
            <person name="Tice H."/>
            <person name="Cheng J.F."/>
            <person name="Tapia R."/>
            <person name="Han C."/>
            <person name="Goodwin L."/>
            <person name="Pitluck S."/>
            <person name="Liolios K."/>
            <person name="Pagani I."/>
            <person name="Ivanova N."/>
            <person name="Huntemann M."/>
            <person name="Mavromatis K."/>
            <person name="Mikhailova N."/>
            <person name="Pati A."/>
            <person name="Chen A."/>
            <person name="Palaniappan K."/>
            <person name="Land M."/>
            <person name="Hauser L."/>
            <person name="Brambilla E.M."/>
            <person name="Rohde M."/>
            <person name="Verbarg S."/>
            <person name="Goker M."/>
            <person name="Bristow J."/>
            <person name="Eisen J.A."/>
            <person name="Markowitz V."/>
            <person name="Hugenholtz P."/>
            <person name="Kyrpides N.C."/>
            <person name="Klenk H.P."/>
            <person name="Woyke T."/>
        </authorList>
    </citation>
    <scope>NUCLEOTIDE SEQUENCE [LARGE SCALE GENOMIC DNA]</scope>
    <source>
        <strain evidence="16">ATCC 27775 / DSM 1100 / LMG 10767 / O</strain>
    </source>
</reference>
<keyword evidence="11" id="KW-0739">Sodium transport</keyword>
<dbReference type="GO" id="GO:0006814">
    <property type="term" value="P:sodium ion transport"/>
    <property type="evidence" value="ECO:0007669"/>
    <property type="project" value="UniProtKB-KW"/>
</dbReference>
<name>F4L0N5_HALH1</name>
<evidence type="ECO:0000256" key="13">
    <source>
        <dbReference type="RuleBase" id="RU362091"/>
    </source>
</evidence>
<keyword evidence="16" id="KW-1185">Reference proteome</keyword>
<accession>F4L0N5</accession>
<gene>
    <name evidence="15" type="ordered locus">Halhy_1627</name>
</gene>
<keyword evidence="4" id="KW-1003">Cell membrane</keyword>
<dbReference type="Gene3D" id="1.20.1730.10">
    <property type="entry name" value="Sodium/glucose cotransporter"/>
    <property type="match status" value="1"/>
</dbReference>
<dbReference type="AlphaFoldDB" id="F4L0N5"/>
<dbReference type="InterPro" id="IPR001734">
    <property type="entry name" value="Na/solute_symporter"/>
</dbReference>
<dbReference type="CDD" id="cd11494">
    <property type="entry name" value="SLC5sbd_NIS-like_u2"/>
    <property type="match status" value="1"/>
</dbReference>
<dbReference type="InterPro" id="IPR018212">
    <property type="entry name" value="Na/solute_symporter_CS"/>
</dbReference>
<dbReference type="InterPro" id="IPR051163">
    <property type="entry name" value="Sodium:Solute_Symporter_SSF"/>
</dbReference>
<protein>
    <submittedName>
        <fullName evidence="15">Na+/solute symporter</fullName>
    </submittedName>
</protein>
<feature type="transmembrane region" description="Helical" evidence="14">
    <location>
        <begin position="512"/>
        <end position="530"/>
    </location>
</feature>
<keyword evidence="7" id="KW-0915">Sodium</keyword>
<keyword evidence="9 14" id="KW-0472">Membrane</keyword>
<feature type="transmembrane region" description="Helical" evidence="14">
    <location>
        <begin position="405"/>
        <end position="438"/>
    </location>
</feature>
<keyword evidence="10" id="KW-0325">Glycoprotein</keyword>
<dbReference type="eggNOG" id="COG0591">
    <property type="taxonomic scope" value="Bacteria"/>
</dbReference>
<feature type="transmembrane region" description="Helical" evidence="14">
    <location>
        <begin position="231"/>
        <end position="250"/>
    </location>
</feature>
<proteinExistence type="inferred from homology"/>
<dbReference type="PROSITE" id="PS50283">
    <property type="entry name" value="NA_SOLUT_SYMP_3"/>
    <property type="match status" value="1"/>
</dbReference>
<dbReference type="InterPro" id="IPR038377">
    <property type="entry name" value="Na/Glc_symporter_sf"/>
</dbReference>
<evidence type="ECO:0000256" key="14">
    <source>
        <dbReference type="SAM" id="Phobius"/>
    </source>
</evidence>
<evidence type="ECO:0000256" key="12">
    <source>
        <dbReference type="ARBA" id="ARBA00036099"/>
    </source>
</evidence>
<evidence type="ECO:0000313" key="15">
    <source>
        <dbReference type="EMBL" id="AEE49517.1"/>
    </source>
</evidence>
<dbReference type="RefSeq" id="WP_013764071.1">
    <property type="nucleotide sequence ID" value="NC_015510.1"/>
</dbReference>
<evidence type="ECO:0000256" key="1">
    <source>
        <dbReference type="ARBA" id="ARBA00004651"/>
    </source>
</evidence>
<dbReference type="HOGENOM" id="CLU_018808_11_4_10"/>
<dbReference type="PANTHER" id="PTHR42985:SF47">
    <property type="entry name" value="INTEGRAL MEMBRANE TRANSPORT PROTEIN"/>
    <property type="match status" value="1"/>
</dbReference>
<organism evidence="15 16">
    <name type="scientific">Haliscomenobacter hydrossis (strain ATCC 27775 / DSM 1100 / LMG 10767 / O)</name>
    <dbReference type="NCBI Taxonomy" id="760192"/>
    <lineage>
        <taxon>Bacteria</taxon>
        <taxon>Pseudomonadati</taxon>
        <taxon>Bacteroidota</taxon>
        <taxon>Saprospiria</taxon>
        <taxon>Saprospirales</taxon>
        <taxon>Haliscomenobacteraceae</taxon>
        <taxon>Haliscomenobacter</taxon>
    </lineage>
</organism>
<evidence type="ECO:0000256" key="6">
    <source>
        <dbReference type="ARBA" id="ARBA00022989"/>
    </source>
</evidence>
<keyword evidence="3" id="KW-0813">Transport</keyword>
<feature type="transmembrane region" description="Helical" evidence="14">
    <location>
        <begin position="6"/>
        <end position="22"/>
    </location>
</feature>
<dbReference type="Pfam" id="PF00474">
    <property type="entry name" value="SSF"/>
    <property type="match status" value="2"/>
</dbReference>
<dbReference type="KEGG" id="hhy:Halhy_1627"/>
<evidence type="ECO:0000256" key="4">
    <source>
        <dbReference type="ARBA" id="ARBA00022475"/>
    </source>
</evidence>
<feature type="transmembrane region" description="Helical" evidence="14">
    <location>
        <begin position="74"/>
        <end position="96"/>
    </location>
</feature>
<dbReference type="PROSITE" id="PS00456">
    <property type="entry name" value="NA_SOLUT_SYMP_1"/>
    <property type="match status" value="1"/>
</dbReference>
<sequence>MNWIDWLVMLATLIGIAAFGIWRTRHIRSSETHMRGNDDLNWTVIGFNIMATQASAITFLSLPGQAYEDGMRFVQFYFGLPLAMIFLSIFVIPYFYKLKIYTAYEYLETRFGLNTRVFTASLFLIQRGFSTGLSFFAPSIVMSELLGWSLNFTILFIGGLILVYTYIGGFKAVSYTQTLQFAVIWLGLFLAAGLVFYQLPPDVHFVDAVNIAGKMGKINLVDFKFDLSSRYNIWSGIIGGAFLAISYFGTDQSQVARYLGGKSLAEGRMGLMLNGLIKVPMQFIILGVGVLVFVFYLFNQAPLHFNSNNVSRLSGSAAEQYKVLETQQEKVFEQRRLAVDGMMKAMRSGDDQQANLAQAEVQTLHATELQLREDARSLIKDHVPDAATKDTDYVFITYVLQYMPIGVIGLLLAMILAAACSSGASAINALATTTVIDLYQRLYKPAASDRHYLRMSKLFVVVWCLISLAFAFSAQLFDNLIQAVNIIGSIFYGVILGVFLTAFFLPKVKGRAAFLAAILTQIIVIVVYVMSEYKMSLNLFGWVIPVRVAYLWLNLIGCLLVMGIAAVLQGVMPEKEKEGVVG</sequence>
<dbReference type="STRING" id="760192.Halhy_1627"/>
<evidence type="ECO:0000313" key="16">
    <source>
        <dbReference type="Proteomes" id="UP000008461"/>
    </source>
</evidence>
<feature type="transmembrane region" description="Helical" evidence="14">
    <location>
        <begin position="550"/>
        <end position="568"/>
    </location>
</feature>
<dbReference type="GO" id="GO:0005886">
    <property type="term" value="C:plasma membrane"/>
    <property type="evidence" value="ECO:0007669"/>
    <property type="project" value="UniProtKB-SubCell"/>
</dbReference>
<reference key="2">
    <citation type="submission" date="2011-04" db="EMBL/GenBank/DDBJ databases">
        <title>Complete sequence of chromosome of Haliscomenobacter hydrossis DSM 1100.</title>
        <authorList>
            <consortium name="US DOE Joint Genome Institute (JGI-PGF)"/>
            <person name="Lucas S."/>
            <person name="Han J."/>
            <person name="Lapidus A."/>
            <person name="Bruce D."/>
            <person name="Goodwin L."/>
            <person name="Pitluck S."/>
            <person name="Peters L."/>
            <person name="Kyrpides N."/>
            <person name="Mavromatis K."/>
            <person name="Ivanova N."/>
            <person name="Ovchinnikova G."/>
            <person name="Pagani I."/>
            <person name="Daligault H."/>
            <person name="Detter J.C."/>
            <person name="Han C."/>
            <person name="Land M."/>
            <person name="Hauser L."/>
            <person name="Markowitz V."/>
            <person name="Cheng J.-F."/>
            <person name="Hugenholtz P."/>
            <person name="Woyke T."/>
            <person name="Wu D."/>
            <person name="Verbarg S."/>
            <person name="Frueling A."/>
            <person name="Brambilla E."/>
            <person name="Klenk H.-P."/>
            <person name="Eisen J.A."/>
        </authorList>
    </citation>
    <scope>NUCLEOTIDE SEQUENCE</scope>
    <source>
        <strain>DSM 1100</strain>
    </source>
</reference>
<dbReference type="GO" id="GO:0098660">
    <property type="term" value="P:inorganic ion transmembrane transport"/>
    <property type="evidence" value="ECO:0007669"/>
    <property type="project" value="UniProtKB-ARBA"/>
</dbReference>
<feature type="transmembrane region" description="Helical" evidence="14">
    <location>
        <begin position="42"/>
        <end position="62"/>
    </location>
</feature>
<feature type="transmembrane region" description="Helical" evidence="14">
    <location>
        <begin position="148"/>
        <end position="167"/>
    </location>
</feature>
<comment type="similarity">
    <text evidence="2 13">Belongs to the sodium:solute symporter (SSF) (TC 2.A.21) family.</text>
</comment>